<gene>
    <name evidence="4" type="ORF">BJD16_04555</name>
</gene>
<dbReference type="Gene3D" id="3.40.630.30">
    <property type="match status" value="1"/>
</dbReference>
<feature type="domain" description="N-acetyltransferase" evidence="3">
    <location>
        <begin position="1"/>
        <end position="139"/>
    </location>
</feature>
<sequence>MIRLMAEQDIPQLAQLFLKIRRQTFHWVEPVQFQLDDFTKQTEGERVWVAEHGANICGFISIWQPDNFVHHLYVASDWHGQGIGRALLDHGLTDTAKPGSLKVATLNTAALAFYHRLGWINSDETGHCDVTGPWCKLLRT</sequence>
<evidence type="ECO:0000313" key="4">
    <source>
        <dbReference type="EMBL" id="OHY91221.1"/>
    </source>
</evidence>
<name>A0A1S2CU48_AERSO</name>
<dbReference type="CDD" id="cd04301">
    <property type="entry name" value="NAT_SF"/>
    <property type="match status" value="1"/>
</dbReference>
<evidence type="ECO:0000259" key="3">
    <source>
        <dbReference type="PROSITE" id="PS51186"/>
    </source>
</evidence>
<evidence type="ECO:0000256" key="1">
    <source>
        <dbReference type="ARBA" id="ARBA00022679"/>
    </source>
</evidence>
<keyword evidence="2" id="KW-0012">Acyltransferase</keyword>
<accession>A0A1S2CU48</accession>
<evidence type="ECO:0000256" key="2">
    <source>
        <dbReference type="ARBA" id="ARBA00023315"/>
    </source>
</evidence>
<proteinExistence type="predicted"/>
<keyword evidence="1 4" id="KW-0808">Transferase</keyword>
<dbReference type="PROSITE" id="PS51186">
    <property type="entry name" value="GNAT"/>
    <property type="match status" value="1"/>
</dbReference>
<dbReference type="EMBL" id="MKFU01000023">
    <property type="protein sequence ID" value="OHY91221.1"/>
    <property type="molecule type" value="Genomic_DNA"/>
</dbReference>
<reference evidence="4 5" key="1">
    <citation type="submission" date="2016-09" db="EMBL/GenBank/DDBJ databases">
        <title>Draft Genome Sequence of Aeromonas sobria Strain 08005, Isolated from Sick Rana catesbeiana.</title>
        <authorList>
            <person name="Yang Q."/>
        </authorList>
    </citation>
    <scope>NUCLEOTIDE SEQUENCE [LARGE SCALE GENOMIC DNA]</scope>
    <source>
        <strain evidence="4 5">08005</strain>
    </source>
</reference>
<dbReference type="OrthoDB" id="9789605at2"/>
<dbReference type="Pfam" id="PF13508">
    <property type="entry name" value="Acetyltransf_7"/>
    <property type="match status" value="1"/>
</dbReference>
<dbReference type="AlphaFoldDB" id="A0A1S2CU48"/>
<dbReference type="Proteomes" id="UP000179934">
    <property type="component" value="Unassembled WGS sequence"/>
</dbReference>
<dbReference type="GO" id="GO:0016747">
    <property type="term" value="F:acyltransferase activity, transferring groups other than amino-acyl groups"/>
    <property type="evidence" value="ECO:0007669"/>
    <property type="project" value="InterPro"/>
</dbReference>
<dbReference type="SUPFAM" id="SSF55729">
    <property type="entry name" value="Acyl-CoA N-acyltransferases (Nat)"/>
    <property type="match status" value="1"/>
</dbReference>
<protein>
    <submittedName>
        <fullName evidence="4">GNAT family N-acetyltransferase</fullName>
    </submittedName>
</protein>
<dbReference type="InterPro" id="IPR000182">
    <property type="entry name" value="GNAT_dom"/>
</dbReference>
<evidence type="ECO:0000313" key="5">
    <source>
        <dbReference type="Proteomes" id="UP000179934"/>
    </source>
</evidence>
<dbReference type="GeneID" id="58922033"/>
<dbReference type="InterPro" id="IPR050832">
    <property type="entry name" value="Bact_Acetyltransf"/>
</dbReference>
<dbReference type="STRING" id="646.BJD16_04555"/>
<organism evidence="4 5">
    <name type="scientific">Aeromonas sobria</name>
    <dbReference type="NCBI Taxonomy" id="646"/>
    <lineage>
        <taxon>Bacteria</taxon>
        <taxon>Pseudomonadati</taxon>
        <taxon>Pseudomonadota</taxon>
        <taxon>Gammaproteobacteria</taxon>
        <taxon>Aeromonadales</taxon>
        <taxon>Aeromonadaceae</taxon>
        <taxon>Aeromonas</taxon>
    </lineage>
</organism>
<dbReference type="PANTHER" id="PTHR43877">
    <property type="entry name" value="AMINOALKYLPHOSPHONATE N-ACETYLTRANSFERASE-RELATED-RELATED"/>
    <property type="match status" value="1"/>
</dbReference>
<dbReference type="RefSeq" id="WP_042020258.1">
    <property type="nucleotide sequence ID" value="NZ_CDBW01000016.1"/>
</dbReference>
<comment type="caution">
    <text evidence="4">The sequence shown here is derived from an EMBL/GenBank/DDBJ whole genome shotgun (WGS) entry which is preliminary data.</text>
</comment>
<dbReference type="InterPro" id="IPR016181">
    <property type="entry name" value="Acyl_CoA_acyltransferase"/>
</dbReference>